<dbReference type="PANTHER" id="PTHR47272">
    <property type="entry name" value="DDE_TNP_1_7 DOMAIN-CONTAINING PROTEIN"/>
    <property type="match status" value="1"/>
</dbReference>
<feature type="region of interest" description="Disordered" evidence="1">
    <location>
        <begin position="453"/>
        <end position="488"/>
    </location>
</feature>
<dbReference type="PANTHER" id="PTHR47272:SF2">
    <property type="entry name" value="PIGGYBAC TRANSPOSABLE ELEMENT-DERIVED PROTEIN 3-LIKE"/>
    <property type="match status" value="1"/>
</dbReference>
<organism evidence="3 4">
    <name type="scientific">Dissostichus mawsoni</name>
    <name type="common">Antarctic cod</name>
    <dbReference type="NCBI Taxonomy" id="36200"/>
    <lineage>
        <taxon>Eukaryota</taxon>
        <taxon>Metazoa</taxon>
        <taxon>Chordata</taxon>
        <taxon>Craniata</taxon>
        <taxon>Vertebrata</taxon>
        <taxon>Euteleostomi</taxon>
        <taxon>Actinopterygii</taxon>
        <taxon>Neopterygii</taxon>
        <taxon>Teleostei</taxon>
        <taxon>Neoteleostei</taxon>
        <taxon>Acanthomorphata</taxon>
        <taxon>Eupercaria</taxon>
        <taxon>Perciformes</taxon>
        <taxon>Notothenioidei</taxon>
        <taxon>Nototheniidae</taxon>
        <taxon>Dissostichus</taxon>
    </lineage>
</organism>
<protein>
    <recommendedName>
        <fullName evidence="2">PiggyBac transposable element-derived protein domain-containing protein</fullName>
    </recommendedName>
</protein>
<evidence type="ECO:0000313" key="4">
    <source>
        <dbReference type="Proteomes" id="UP000518266"/>
    </source>
</evidence>
<dbReference type="OrthoDB" id="8955499at2759"/>
<evidence type="ECO:0000259" key="2">
    <source>
        <dbReference type="Pfam" id="PF13843"/>
    </source>
</evidence>
<gene>
    <name evidence="3" type="ORF">F7725_021436</name>
</gene>
<reference evidence="3 4" key="1">
    <citation type="submission" date="2020-03" db="EMBL/GenBank/DDBJ databases">
        <title>Dissostichus mawsoni Genome sequencing and assembly.</title>
        <authorList>
            <person name="Park H."/>
        </authorList>
    </citation>
    <scope>NUCLEOTIDE SEQUENCE [LARGE SCALE GENOMIC DNA]</scope>
    <source>
        <strain evidence="3">DM0001</strain>
        <tissue evidence="3">Muscle</tissue>
    </source>
</reference>
<feature type="domain" description="PiggyBac transposable element-derived protein" evidence="2">
    <location>
        <begin position="156"/>
        <end position="221"/>
    </location>
</feature>
<feature type="domain" description="PiggyBac transposable element-derived protein" evidence="2">
    <location>
        <begin position="267"/>
        <end position="439"/>
    </location>
</feature>
<dbReference type="AlphaFoldDB" id="A0A7J5ZE80"/>
<dbReference type="InterPro" id="IPR029526">
    <property type="entry name" value="PGBD"/>
</dbReference>
<dbReference type="Pfam" id="PF13843">
    <property type="entry name" value="DDE_Tnp_1_7"/>
    <property type="match status" value="2"/>
</dbReference>
<dbReference type="Proteomes" id="UP000518266">
    <property type="component" value="Unassembled WGS sequence"/>
</dbReference>
<accession>A0A7J5ZE80</accession>
<keyword evidence="4" id="KW-1185">Reference proteome</keyword>
<sequence length="548" mass="62828">MELLGLIDGDNSDLEDLSDNDDPILDANYQHPPQEQSSSEDEDDSSDDEDPIPQPTEHSRGRKRLRGANNGSGTGTDTGSSRTPRRRRQTQQIAQMMTRKSQHQDQALRDSPIKVIVIILACLEGRGLRWRATPLTPDLAQFEHEDETELYRNGWTPLNYFEQYIDRDLMKMISDCSNAMSLSRSGDPLNTSVDEVYHFFGACILMSCIRYPTIRMYWSKALRITAITDRFFRLMGSIKVLIDDDVPEDLRKRDKFWKVEEEEVGLGLGGLVLARLCQTLHRGTKVYCDRFFTSIRGVEQMMKKEMYITGTIMKNRLAGAKEKLPSDKTMKNTRRGTSSELSTEDGKLCVVKWYDNKPVLMMSVVHGTEPEDTCQRWDKKLKQYVTVSRPSIVREYNLKMGGVDLIDRMISYYRMSSRTKKWTMRMLMHFTDLALANSWLLTPQRPRNMCCTKEEHHAHHGQGSDADLSEQSEEEDNSNQGKKRPVTAVPHVSVRRRANAHLPEMISLKNAARCRVAGCTGRTRVRCVTCKVFLCLQGDRNCYTAFHT</sequence>
<evidence type="ECO:0000256" key="1">
    <source>
        <dbReference type="SAM" id="MobiDB-lite"/>
    </source>
</evidence>
<feature type="region of interest" description="Disordered" evidence="1">
    <location>
        <begin position="1"/>
        <end position="106"/>
    </location>
</feature>
<dbReference type="EMBL" id="JAAKFY010000003">
    <property type="protein sequence ID" value="KAF3859037.1"/>
    <property type="molecule type" value="Genomic_DNA"/>
</dbReference>
<feature type="compositionally biased region" description="Acidic residues" evidence="1">
    <location>
        <begin position="467"/>
        <end position="477"/>
    </location>
</feature>
<feature type="compositionally biased region" description="Acidic residues" evidence="1">
    <location>
        <begin position="10"/>
        <end position="24"/>
    </location>
</feature>
<comment type="caution">
    <text evidence="3">The sequence shown here is derived from an EMBL/GenBank/DDBJ whole genome shotgun (WGS) entry which is preliminary data.</text>
</comment>
<feature type="compositionally biased region" description="Acidic residues" evidence="1">
    <location>
        <begin position="38"/>
        <end position="51"/>
    </location>
</feature>
<evidence type="ECO:0000313" key="3">
    <source>
        <dbReference type="EMBL" id="KAF3859037.1"/>
    </source>
</evidence>
<proteinExistence type="predicted"/>
<name>A0A7J5ZE80_DISMA</name>